<dbReference type="GO" id="GO:0006015">
    <property type="term" value="P:5-phosphoribose 1-diphosphate biosynthetic process"/>
    <property type="evidence" value="ECO:0007669"/>
    <property type="project" value="TreeGrafter"/>
</dbReference>
<comment type="pathway">
    <text evidence="1">Metabolic intermediate biosynthesis; 5-phospho-alpha-D-ribose 1-diphosphate biosynthesis; 5-phospho-alpha-D-ribose 1-diphosphate from D-ribose 5-phosphate (route I): step 1/1.</text>
</comment>
<dbReference type="GO" id="GO:0005524">
    <property type="term" value="F:ATP binding"/>
    <property type="evidence" value="ECO:0007669"/>
    <property type="project" value="UniProtKB-KW"/>
</dbReference>
<comment type="similarity">
    <text evidence="2">Belongs to the ribose-phosphate pyrophosphokinase family.</text>
</comment>
<evidence type="ECO:0000256" key="7">
    <source>
        <dbReference type="ARBA" id="ARBA00022840"/>
    </source>
</evidence>
<accession>A0A485MPY0</accession>
<evidence type="ECO:0000256" key="5">
    <source>
        <dbReference type="ARBA" id="ARBA00022741"/>
    </source>
</evidence>
<organism evidence="8 9">
    <name type="scientific">Lynx pardinus</name>
    <name type="common">Iberian lynx</name>
    <name type="synonym">Felis pardina</name>
    <dbReference type="NCBI Taxonomy" id="191816"/>
    <lineage>
        <taxon>Eukaryota</taxon>
        <taxon>Metazoa</taxon>
        <taxon>Chordata</taxon>
        <taxon>Craniata</taxon>
        <taxon>Vertebrata</taxon>
        <taxon>Euteleostomi</taxon>
        <taxon>Mammalia</taxon>
        <taxon>Eutheria</taxon>
        <taxon>Laurasiatheria</taxon>
        <taxon>Carnivora</taxon>
        <taxon>Feliformia</taxon>
        <taxon>Felidae</taxon>
        <taxon>Felinae</taxon>
        <taxon>Lynx</taxon>
    </lineage>
</organism>
<dbReference type="Proteomes" id="UP000386466">
    <property type="component" value="Unassembled WGS sequence"/>
</dbReference>
<evidence type="ECO:0000313" key="9">
    <source>
        <dbReference type="Proteomes" id="UP000386466"/>
    </source>
</evidence>
<dbReference type="GO" id="GO:0004749">
    <property type="term" value="F:ribose phosphate diphosphokinase activity"/>
    <property type="evidence" value="ECO:0007669"/>
    <property type="project" value="UniProtKB-EC"/>
</dbReference>
<evidence type="ECO:0000256" key="3">
    <source>
        <dbReference type="ARBA" id="ARBA00013247"/>
    </source>
</evidence>
<evidence type="ECO:0000256" key="4">
    <source>
        <dbReference type="ARBA" id="ARBA00022679"/>
    </source>
</evidence>
<dbReference type="InterPro" id="IPR029057">
    <property type="entry name" value="PRTase-like"/>
</dbReference>
<keyword evidence="9" id="KW-1185">Reference proteome</keyword>
<keyword evidence="6 8" id="KW-0418">Kinase</keyword>
<dbReference type="GO" id="GO:0006164">
    <property type="term" value="P:purine nucleotide biosynthetic process"/>
    <property type="evidence" value="ECO:0007669"/>
    <property type="project" value="TreeGrafter"/>
</dbReference>
<dbReference type="GO" id="GO:0016301">
    <property type="term" value="F:kinase activity"/>
    <property type="evidence" value="ECO:0007669"/>
    <property type="project" value="UniProtKB-KW"/>
</dbReference>
<dbReference type="Gene3D" id="3.40.50.2020">
    <property type="match status" value="1"/>
</dbReference>
<keyword evidence="7" id="KW-0067">ATP-binding</keyword>
<evidence type="ECO:0000256" key="2">
    <source>
        <dbReference type="ARBA" id="ARBA00006478"/>
    </source>
</evidence>
<evidence type="ECO:0000313" key="8">
    <source>
        <dbReference type="EMBL" id="VFV23071.1"/>
    </source>
</evidence>
<reference evidence="8 9" key="1">
    <citation type="submission" date="2019-01" db="EMBL/GenBank/DDBJ databases">
        <authorList>
            <person name="Alioto T."/>
            <person name="Alioto T."/>
        </authorList>
    </citation>
    <scope>NUCLEOTIDE SEQUENCE [LARGE SCALE GENOMIC DNA]</scope>
</reference>
<proteinExistence type="inferred from homology"/>
<evidence type="ECO:0000256" key="6">
    <source>
        <dbReference type="ARBA" id="ARBA00022777"/>
    </source>
</evidence>
<sequence length="182" mass="20511">MELLIVINACKITSSIIQVDNLYAEPVVLQWIQENTAKWRNCIIGSPDARGAKRVTSIADKKKNANEVDWMVPVGHMKDHMAIFVDNMADMRGTICCASNQLLSAEATKIYAILYPQDLLWASYFQNNAAFEAVVTNTIPYGVKRRHCSKIQVIDILMILAEVIQRAHNGESVFYLFSHIPL</sequence>
<dbReference type="Pfam" id="PF14572">
    <property type="entry name" value="Pribosyl_synth"/>
    <property type="match status" value="1"/>
</dbReference>
<gene>
    <name evidence="8" type="ORF">LYPA_23C017425</name>
</gene>
<dbReference type="PANTHER" id="PTHR10210">
    <property type="entry name" value="RIBOSE-PHOSPHATE DIPHOSPHOKINASE FAMILY MEMBER"/>
    <property type="match status" value="1"/>
</dbReference>
<dbReference type="GO" id="GO:0005737">
    <property type="term" value="C:cytoplasm"/>
    <property type="evidence" value="ECO:0007669"/>
    <property type="project" value="TreeGrafter"/>
</dbReference>
<name>A0A485MPY0_LYNPA</name>
<evidence type="ECO:0000256" key="1">
    <source>
        <dbReference type="ARBA" id="ARBA00004996"/>
    </source>
</evidence>
<dbReference type="PANTHER" id="PTHR10210:SF32">
    <property type="entry name" value="RIBOSE-PHOSPHATE PYROPHOSPHOKINASE 2"/>
    <property type="match status" value="1"/>
</dbReference>
<protein>
    <recommendedName>
        <fullName evidence="3">ribose-phosphate diphosphokinase</fullName>
        <ecNumber evidence="3">2.7.6.1</ecNumber>
    </recommendedName>
</protein>
<dbReference type="SUPFAM" id="SSF53271">
    <property type="entry name" value="PRTase-like"/>
    <property type="match status" value="1"/>
</dbReference>
<dbReference type="EC" id="2.7.6.1" evidence="3"/>
<keyword evidence="5" id="KW-0547">Nucleotide-binding</keyword>
<dbReference type="GO" id="GO:0000287">
    <property type="term" value="F:magnesium ion binding"/>
    <property type="evidence" value="ECO:0007669"/>
    <property type="project" value="InterPro"/>
</dbReference>
<keyword evidence="4" id="KW-0808">Transferase</keyword>
<dbReference type="GO" id="GO:0002189">
    <property type="term" value="C:ribose phosphate diphosphokinase complex"/>
    <property type="evidence" value="ECO:0007669"/>
    <property type="project" value="TreeGrafter"/>
</dbReference>
<dbReference type="InterPro" id="IPR005946">
    <property type="entry name" value="Rib-P_diPkinase"/>
</dbReference>
<dbReference type="EMBL" id="CAAGRJ010005179">
    <property type="protein sequence ID" value="VFV23071.1"/>
    <property type="molecule type" value="Genomic_DNA"/>
</dbReference>
<dbReference type="AlphaFoldDB" id="A0A485MPY0"/>